<dbReference type="InterPro" id="IPR051733">
    <property type="entry name" value="WD_repeat_DCAF13/WDSOF1"/>
</dbReference>
<feature type="repeat" description="WD" evidence="9">
    <location>
        <begin position="304"/>
        <end position="345"/>
    </location>
</feature>
<dbReference type="Proteomes" id="UP000789375">
    <property type="component" value="Unassembled WGS sequence"/>
</dbReference>
<evidence type="ECO:0000313" key="12">
    <source>
        <dbReference type="EMBL" id="CAG8435831.1"/>
    </source>
</evidence>
<dbReference type="InterPro" id="IPR019775">
    <property type="entry name" value="WD40_repeat_CS"/>
</dbReference>
<sequence>MKVKVLSRAASEYTRETPQDIHKIKRNYDPTLHPLEKAREYTRALNAVKLERMFAKPFVGALSGHSDGVYCMAKHPKKLTTIVTGSGDGELRLWDLSNRDTIWKVVGHKSIVKGVCCSPTKGNLYFSCGTDKTVKIWSPDLSGQDPLSTYIGKFAFSAIDHHRHDPIFATSGSQVDIWDENRSDPIKTLSWGADTINTVRFNQIETNILGSCGTDRTIILYDLRMNSPLAKLVLQMRTNAIAWNPMEAFNFTAANEDHNCYTFDMRKMDYLDYSPTGEEIVTGAYDRTLRIYSSRQGHSRDIYHTKRMQRIFCVKFSMDSKFVLSGSDDGSIRLWKAKASEKLGPKDYRERAHLEYQEKLIDRYKYLPEIRRIAKHRNVPKAIKSAQNTKRIMLQSQRQKEDNLRRHSKKGTVPYQAERKKPIVDLTFHGKRRMGKKKEPRLVQHREIYQRMNFLYQAATLMTTITSIKKPKQQQPSTYSSNSLTQSSSVQQEQVPSTKSKTRITTTPSNSNTNNLASLGRFYVNTMKTIGKKQVLRIDPSIKRTLCKRCESILLPGVTSRVRIKSRPEPCYQVLCTECNASKNYPTRKGYQLFSEKPENIFRSNEL</sequence>
<dbReference type="GO" id="GO:0032040">
    <property type="term" value="C:small-subunit processome"/>
    <property type="evidence" value="ECO:0007669"/>
    <property type="project" value="TreeGrafter"/>
</dbReference>
<keyword evidence="13" id="KW-1185">Reference proteome</keyword>
<comment type="caution">
    <text evidence="12">The sequence shown here is derived from an EMBL/GenBank/DDBJ whole genome shotgun (WGS) entry which is preliminary data.</text>
</comment>
<dbReference type="SUPFAM" id="SSF50978">
    <property type="entry name" value="WD40 repeat-like"/>
    <property type="match status" value="1"/>
</dbReference>
<dbReference type="Pfam" id="PF04158">
    <property type="entry name" value="Sof1"/>
    <property type="match status" value="1"/>
</dbReference>
<evidence type="ECO:0000256" key="2">
    <source>
        <dbReference type="ARBA" id="ARBA00005649"/>
    </source>
</evidence>
<evidence type="ECO:0000256" key="3">
    <source>
        <dbReference type="ARBA" id="ARBA00021762"/>
    </source>
</evidence>
<organism evidence="12 13">
    <name type="scientific">Funneliformis mosseae</name>
    <name type="common">Endomycorrhizal fungus</name>
    <name type="synonym">Glomus mosseae</name>
    <dbReference type="NCBI Taxonomy" id="27381"/>
    <lineage>
        <taxon>Eukaryota</taxon>
        <taxon>Fungi</taxon>
        <taxon>Fungi incertae sedis</taxon>
        <taxon>Mucoromycota</taxon>
        <taxon>Glomeromycotina</taxon>
        <taxon>Glomeromycetes</taxon>
        <taxon>Glomerales</taxon>
        <taxon>Glomeraceae</taxon>
        <taxon>Funneliformis</taxon>
    </lineage>
</organism>
<dbReference type="PANTHER" id="PTHR22851:SF0">
    <property type="entry name" value="DDB1- AND CUL4-ASSOCIATED FACTOR 13"/>
    <property type="match status" value="1"/>
</dbReference>
<evidence type="ECO:0000256" key="4">
    <source>
        <dbReference type="ARBA" id="ARBA00022574"/>
    </source>
</evidence>
<dbReference type="Pfam" id="PF04032">
    <property type="entry name" value="Rpr2"/>
    <property type="match status" value="1"/>
</dbReference>
<accession>A0A9N8V2H1</accession>
<dbReference type="InterPro" id="IPR007175">
    <property type="entry name" value="Rpr2/Snm1/Rpp21"/>
</dbReference>
<dbReference type="Pfam" id="PF00400">
    <property type="entry name" value="WD40"/>
    <property type="match status" value="4"/>
</dbReference>
<dbReference type="InterPro" id="IPR001680">
    <property type="entry name" value="WD40_rpt"/>
</dbReference>
<dbReference type="GO" id="GO:0000462">
    <property type="term" value="P:maturation of SSU-rRNA from tricistronic rRNA transcript (SSU-rRNA, 5.8S rRNA, LSU-rRNA)"/>
    <property type="evidence" value="ECO:0007669"/>
    <property type="project" value="TreeGrafter"/>
</dbReference>
<evidence type="ECO:0000256" key="8">
    <source>
        <dbReference type="ARBA" id="ARBA00032239"/>
    </source>
</evidence>
<feature type="domain" description="Sof1-like protein" evidence="11">
    <location>
        <begin position="337"/>
        <end position="423"/>
    </location>
</feature>
<dbReference type="InterPro" id="IPR020472">
    <property type="entry name" value="WD40_PAC1"/>
</dbReference>
<dbReference type="CDD" id="cd00200">
    <property type="entry name" value="WD40"/>
    <property type="match status" value="1"/>
</dbReference>
<keyword evidence="5" id="KW-0677">Repeat</keyword>
<feature type="region of interest" description="Disordered" evidence="10">
    <location>
        <begin position="470"/>
        <end position="512"/>
    </location>
</feature>
<evidence type="ECO:0000256" key="6">
    <source>
        <dbReference type="ARBA" id="ARBA00023242"/>
    </source>
</evidence>
<evidence type="ECO:0000256" key="5">
    <source>
        <dbReference type="ARBA" id="ARBA00022737"/>
    </source>
</evidence>
<dbReference type="Gene3D" id="6.20.50.20">
    <property type="match status" value="1"/>
</dbReference>
<comment type="subcellular location">
    <subcellularLocation>
        <location evidence="1">Nucleus</location>
        <location evidence="1">Nucleolus</location>
    </subcellularLocation>
</comment>
<feature type="region of interest" description="Disordered" evidence="10">
    <location>
        <begin position="394"/>
        <end position="413"/>
    </location>
</feature>
<comment type="similarity">
    <text evidence="2">Belongs to the WD repeat DCAF13/WDSOF1 family.</text>
</comment>
<feature type="compositionally biased region" description="Low complexity" evidence="10">
    <location>
        <begin position="477"/>
        <end position="497"/>
    </location>
</feature>
<dbReference type="AlphaFoldDB" id="A0A9N8V2H1"/>
<dbReference type="InterPro" id="IPR007287">
    <property type="entry name" value="Sof1"/>
</dbReference>
<evidence type="ECO:0000256" key="10">
    <source>
        <dbReference type="SAM" id="MobiDB-lite"/>
    </source>
</evidence>
<feature type="repeat" description="WD" evidence="9">
    <location>
        <begin position="105"/>
        <end position="138"/>
    </location>
</feature>
<dbReference type="PROSITE" id="PS00678">
    <property type="entry name" value="WD_REPEATS_1"/>
    <property type="match status" value="1"/>
</dbReference>
<dbReference type="EMBL" id="CAJVPP010000029">
    <property type="protein sequence ID" value="CAG8435831.1"/>
    <property type="molecule type" value="Genomic_DNA"/>
</dbReference>
<gene>
    <name evidence="12" type="ORF">FMOSSE_LOCUS314</name>
</gene>
<name>A0A9N8V2H1_FUNMO</name>
<dbReference type="PROSITE" id="PS50082">
    <property type="entry name" value="WD_REPEATS_2"/>
    <property type="match status" value="3"/>
</dbReference>
<dbReference type="PROSITE" id="PS50294">
    <property type="entry name" value="WD_REPEATS_REGION"/>
    <property type="match status" value="2"/>
</dbReference>
<evidence type="ECO:0000256" key="7">
    <source>
        <dbReference type="ARBA" id="ARBA00023274"/>
    </source>
</evidence>
<dbReference type="InterPro" id="IPR015943">
    <property type="entry name" value="WD40/YVTN_repeat-like_dom_sf"/>
</dbReference>
<evidence type="ECO:0000256" key="9">
    <source>
        <dbReference type="PROSITE-ProRule" id="PRU00221"/>
    </source>
</evidence>
<protein>
    <recommendedName>
        <fullName evidence="3">DDB1- and CUL4-associated factor 13</fullName>
    </recommendedName>
    <alternativeName>
        <fullName evidence="8">WD repeat and SOF domain-containing protein 1</fullName>
    </alternativeName>
</protein>
<dbReference type="PANTHER" id="PTHR22851">
    <property type="entry name" value="U3 SMALL NUCLEOLAR RNA U3 SNORNA ASSOCIATED PROTEIN"/>
    <property type="match status" value="1"/>
</dbReference>
<keyword evidence="4 9" id="KW-0853">WD repeat</keyword>
<keyword evidence="6" id="KW-0539">Nucleus</keyword>
<evidence type="ECO:0000256" key="1">
    <source>
        <dbReference type="ARBA" id="ARBA00004604"/>
    </source>
</evidence>
<proteinExistence type="inferred from homology"/>
<dbReference type="Gene3D" id="2.130.10.10">
    <property type="entry name" value="YVTN repeat-like/Quinoprotein amine dehydrogenase"/>
    <property type="match status" value="2"/>
</dbReference>
<reference evidence="12" key="1">
    <citation type="submission" date="2021-06" db="EMBL/GenBank/DDBJ databases">
        <authorList>
            <person name="Kallberg Y."/>
            <person name="Tangrot J."/>
            <person name="Rosling A."/>
        </authorList>
    </citation>
    <scope>NUCLEOTIDE SEQUENCE</scope>
    <source>
        <strain evidence="12">87-6 pot B 2015</strain>
    </source>
</reference>
<evidence type="ECO:0000259" key="11">
    <source>
        <dbReference type="Pfam" id="PF04158"/>
    </source>
</evidence>
<dbReference type="InterPro" id="IPR036322">
    <property type="entry name" value="WD40_repeat_dom_sf"/>
</dbReference>
<feature type="repeat" description="WD" evidence="9">
    <location>
        <begin position="62"/>
        <end position="104"/>
    </location>
</feature>
<evidence type="ECO:0000313" key="13">
    <source>
        <dbReference type="Proteomes" id="UP000789375"/>
    </source>
</evidence>
<keyword evidence="7" id="KW-0687">Ribonucleoprotein</keyword>
<dbReference type="SMART" id="SM00320">
    <property type="entry name" value="WD40"/>
    <property type="match status" value="5"/>
</dbReference>
<dbReference type="PRINTS" id="PR00320">
    <property type="entry name" value="GPROTEINBRPT"/>
</dbReference>